<evidence type="ECO:0000313" key="4">
    <source>
        <dbReference type="EMBL" id="CAB5120435.1"/>
    </source>
</evidence>
<dbReference type="EMBL" id="CAEZVL010000024">
    <property type="protein sequence ID" value="CAB4624363.1"/>
    <property type="molecule type" value="Genomic_DNA"/>
</dbReference>
<organism evidence="2">
    <name type="scientific">freshwater metagenome</name>
    <dbReference type="NCBI Taxonomy" id="449393"/>
    <lineage>
        <taxon>unclassified sequences</taxon>
        <taxon>metagenomes</taxon>
        <taxon>ecological metagenomes</taxon>
    </lineage>
</organism>
<name>A0A6J7LME6_9ZZZZ</name>
<accession>A0A6J7LME6</accession>
<dbReference type="EMBL" id="CAFBNZ010000009">
    <property type="protein sequence ID" value="CAB4966844.1"/>
    <property type="molecule type" value="Genomic_DNA"/>
</dbReference>
<proteinExistence type="predicted"/>
<dbReference type="EMBL" id="CAFBRX010000053">
    <property type="protein sequence ID" value="CAB5120435.1"/>
    <property type="molecule type" value="Genomic_DNA"/>
</dbReference>
<dbReference type="AlphaFoldDB" id="A0A6J7LME6"/>
<protein>
    <submittedName>
        <fullName evidence="2">Unannotated protein</fullName>
    </submittedName>
</protein>
<gene>
    <name evidence="1" type="ORF">UFOPK1960_00273</name>
    <name evidence="2" type="ORF">UFOPK3889_00118</name>
    <name evidence="3" type="ORF">UFOPK4275_00618</name>
    <name evidence="4" type="ORF">UFOPK4422_00652</name>
</gene>
<dbReference type="EMBL" id="CAFBQJ010000090">
    <property type="protein sequence ID" value="CAB5048666.1"/>
    <property type="molecule type" value="Genomic_DNA"/>
</dbReference>
<evidence type="ECO:0000313" key="1">
    <source>
        <dbReference type="EMBL" id="CAB4624363.1"/>
    </source>
</evidence>
<reference evidence="2" key="1">
    <citation type="submission" date="2020-05" db="EMBL/GenBank/DDBJ databases">
        <authorList>
            <person name="Chiriac C."/>
            <person name="Salcher M."/>
            <person name="Ghai R."/>
            <person name="Kavagutti S V."/>
        </authorList>
    </citation>
    <scope>NUCLEOTIDE SEQUENCE</scope>
</reference>
<sequence length="96" mass="10527">MGGEVCKFTLQTQSSADITRQDCEPIFTAGGLNIKGVEFVVAATKRHFAPPTRARCGNKFAWHLIADRDRKLLKILSCCIAVYDIAGEVGDDAWVL</sequence>
<evidence type="ECO:0000313" key="2">
    <source>
        <dbReference type="EMBL" id="CAB4966844.1"/>
    </source>
</evidence>
<evidence type="ECO:0000313" key="3">
    <source>
        <dbReference type="EMBL" id="CAB5048666.1"/>
    </source>
</evidence>